<keyword evidence="2 3" id="KW-0040">ANK repeat</keyword>
<evidence type="ECO:0000259" key="4">
    <source>
        <dbReference type="Pfam" id="PF17109"/>
    </source>
</evidence>
<feature type="repeat" description="ANK" evidence="3">
    <location>
        <begin position="800"/>
        <end position="832"/>
    </location>
</feature>
<dbReference type="Proteomes" id="UP001480595">
    <property type="component" value="Unassembled WGS sequence"/>
</dbReference>
<evidence type="ECO:0000313" key="8">
    <source>
        <dbReference type="Proteomes" id="UP001480595"/>
    </source>
</evidence>
<dbReference type="RefSeq" id="XP_066719571.1">
    <property type="nucleotide sequence ID" value="XM_066855293.1"/>
</dbReference>
<evidence type="ECO:0000256" key="3">
    <source>
        <dbReference type="PROSITE-ProRule" id="PRU00023"/>
    </source>
</evidence>
<evidence type="ECO:0008006" key="9">
    <source>
        <dbReference type="Google" id="ProtNLM"/>
    </source>
</evidence>
<evidence type="ECO:0000259" key="6">
    <source>
        <dbReference type="Pfam" id="PF24883"/>
    </source>
</evidence>
<comment type="caution">
    <text evidence="7">The sequence shown here is derived from an EMBL/GenBank/DDBJ whole genome shotgun (WGS) entry which is preliminary data.</text>
</comment>
<dbReference type="PANTHER" id="PTHR24189:SF72">
    <property type="entry name" value="ANKYRIN REPEAT-CONTAINING DOMAIN-CONTAINING PROTEIN"/>
    <property type="match status" value="1"/>
</dbReference>
<dbReference type="GeneID" id="92088356"/>
<dbReference type="InterPro" id="IPR056884">
    <property type="entry name" value="NPHP3-like_N"/>
</dbReference>
<dbReference type="SMART" id="SM00248">
    <property type="entry name" value="ANK"/>
    <property type="match status" value="9"/>
</dbReference>
<evidence type="ECO:0000256" key="1">
    <source>
        <dbReference type="ARBA" id="ARBA00022737"/>
    </source>
</evidence>
<feature type="repeat" description="ANK" evidence="3">
    <location>
        <begin position="685"/>
        <end position="717"/>
    </location>
</feature>
<dbReference type="InterPro" id="IPR002110">
    <property type="entry name" value="Ankyrin_rpt"/>
</dbReference>
<reference evidence="7 8" key="1">
    <citation type="submission" date="2023-01" db="EMBL/GenBank/DDBJ databases">
        <title>Analysis of 21 Apiospora genomes using comparative genomics revels a genus with tremendous synthesis potential of carbohydrate active enzymes and secondary metabolites.</title>
        <authorList>
            <person name="Sorensen T."/>
        </authorList>
    </citation>
    <scope>NUCLEOTIDE SEQUENCE [LARGE SCALE GENOMIC DNA]</scope>
    <source>
        <strain evidence="7 8">CBS 135458</strain>
    </source>
</reference>
<dbReference type="PROSITE" id="PS50297">
    <property type="entry name" value="ANK_REP_REGION"/>
    <property type="match status" value="4"/>
</dbReference>
<dbReference type="Pfam" id="PF22939">
    <property type="entry name" value="WHD_GPIID"/>
    <property type="match status" value="1"/>
</dbReference>
<dbReference type="InterPro" id="IPR050745">
    <property type="entry name" value="Multifunctional_regulatory"/>
</dbReference>
<keyword evidence="8" id="KW-1185">Reference proteome</keyword>
<dbReference type="PANTHER" id="PTHR24189">
    <property type="entry name" value="MYOTROPHIN"/>
    <property type="match status" value="1"/>
</dbReference>
<feature type="domain" description="Fungal STAND N-terminal Goodbye" evidence="4">
    <location>
        <begin position="5"/>
        <end position="87"/>
    </location>
</feature>
<evidence type="ECO:0000259" key="5">
    <source>
        <dbReference type="Pfam" id="PF22939"/>
    </source>
</evidence>
<dbReference type="Pfam" id="PF00023">
    <property type="entry name" value="Ank"/>
    <property type="match status" value="2"/>
</dbReference>
<evidence type="ECO:0000256" key="2">
    <source>
        <dbReference type="ARBA" id="ARBA00023043"/>
    </source>
</evidence>
<dbReference type="InterPro" id="IPR036770">
    <property type="entry name" value="Ankyrin_rpt-contain_sf"/>
</dbReference>
<dbReference type="Pfam" id="PF24883">
    <property type="entry name" value="NPHP3_N"/>
    <property type="match status" value="1"/>
</dbReference>
<feature type="repeat" description="ANK" evidence="3">
    <location>
        <begin position="865"/>
        <end position="901"/>
    </location>
</feature>
<dbReference type="Gene3D" id="1.25.40.20">
    <property type="entry name" value="Ankyrin repeat-containing domain"/>
    <property type="match status" value="2"/>
</dbReference>
<feature type="domain" description="GPI inositol-deacylase winged helix" evidence="5">
    <location>
        <begin position="397"/>
        <end position="472"/>
    </location>
</feature>
<protein>
    <recommendedName>
        <fullName evidence="9">Ankyrin repeat protein</fullName>
    </recommendedName>
</protein>
<dbReference type="InterPro" id="IPR054471">
    <property type="entry name" value="GPIID_WHD"/>
</dbReference>
<name>A0ABR1W0N1_9PEZI</name>
<feature type="domain" description="Nephrocystin 3-like N-terminal" evidence="6">
    <location>
        <begin position="263"/>
        <end position="342"/>
    </location>
</feature>
<dbReference type="Pfam" id="PF17109">
    <property type="entry name" value="Goodbye"/>
    <property type="match status" value="1"/>
</dbReference>
<accession>A0ABR1W0N1</accession>
<dbReference type="PROSITE" id="PS50088">
    <property type="entry name" value="ANK_REPEAT"/>
    <property type="match status" value="5"/>
</dbReference>
<dbReference type="InterPro" id="IPR031350">
    <property type="entry name" value="Goodbye_dom"/>
</dbReference>
<dbReference type="EMBL" id="JAQQWL010000004">
    <property type="protein sequence ID" value="KAK8076612.1"/>
    <property type="molecule type" value="Genomic_DNA"/>
</dbReference>
<dbReference type="Pfam" id="PF12796">
    <property type="entry name" value="Ank_2"/>
    <property type="match status" value="2"/>
</dbReference>
<dbReference type="SUPFAM" id="SSF48403">
    <property type="entry name" value="Ankyrin repeat"/>
    <property type="match status" value="1"/>
</dbReference>
<keyword evidence="1" id="KW-0677">Repeat</keyword>
<sequence>METHFRNYRHDGSKIARFRSSVAQSLDQISQLGDVVAQATKAAYPPAEAIFAAMRYLVGSANAVSADYDRLEAFFGELQAELQSLKILEGKLSRVPEYERALTGVFTSVLVLCGICKWSQALRTGQDEELKQATVEFHKWVKLGQNIILKATLANSLDIMSIMGTTQEDISRSLAISQSMDKNIASVLGDTGQVVDLFERQENNQERNATLNWLSQLDYLGKHRDTFAKRHERTGQWLLDHVQFNTWLSADENSVLWEPYTESEMFSSIILQLSQQISPLPSEVKSFYATWLGKMSYPTNDAYVALIASISKLFQRTFVFVDALDECTEETREGFIRLLVGLKPYIRLFLTPRGNVDVGATLGELRSIEIVADSADVRKFLEFNVDTSPRLSRLLPALAKKALSFIFCSKRTLSSTELLDALAIEEGTSGMYEESHPRPDILLGVCARLVTIDRNTDAIGFIHYTLQEYFQSHRSGLLPNPEYELMKACLTYLSLDIFDEGPCTSPESLERRLEQYCFYGYASQNWGSHVQDGLAVEGLELVLAFICSESKSASSLQVLYSGLPRMEARCDRFPGRLSKLHVAAYWGLCQVFAALQNEDDYHVVSQDSQGATALQLAAQYGYVQLHGIDLGRTERPLRSDTAVLTGSGGRPGGRCGRLDWAIIGRHNEAAKVLLDHSAPVFGVDRINKALILAAEAGNAEAVEILLDRGAEIDWTDDQGSSALDFAVAEGKEEVMLLANGADANAKDQDGWTPLHAAMIREHGCSLVVSGLRSVVNSGYHERVQALLTAGEDIDAVDGVGGSTALTLATWLGDVPMVKLLLENGAKVDRPDHGGDTALYIAAKEGYSELVKLLVHHGAPIDDTAYGWTPLLVAVKKRCSDGHAEVVEALIHGGANVRATDYHGRTALHSAAKYKDTALARDLIRRGASVDAQDQWGVTPLIRAIAGEHGSKADRMTDLLLQNQANVNIETFEGLMDLHGAVEFLRRRGCVPSEATQGALVRRAAGERLAADKEKGEHGCIDIDAAPNGLTFCKQLCEVVLDDNADDEQSHDDLLQPCAAMEKLTLGHS</sequence>
<feature type="repeat" description="ANK" evidence="3">
    <location>
        <begin position="902"/>
        <end position="934"/>
    </location>
</feature>
<feature type="repeat" description="ANK" evidence="3">
    <location>
        <begin position="833"/>
        <end position="865"/>
    </location>
</feature>
<gene>
    <name evidence="7" type="ORF">PG994_003884</name>
</gene>
<organism evidence="7 8">
    <name type="scientific">Apiospora phragmitis</name>
    <dbReference type="NCBI Taxonomy" id="2905665"/>
    <lineage>
        <taxon>Eukaryota</taxon>
        <taxon>Fungi</taxon>
        <taxon>Dikarya</taxon>
        <taxon>Ascomycota</taxon>
        <taxon>Pezizomycotina</taxon>
        <taxon>Sordariomycetes</taxon>
        <taxon>Xylariomycetidae</taxon>
        <taxon>Amphisphaeriales</taxon>
        <taxon>Apiosporaceae</taxon>
        <taxon>Apiospora</taxon>
    </lineage>
</organism>
<evidence type="ECO:0000313" key="7">
    <source>
        <dbReference type="EMBL" id="KAK8076612.1"/>
    </source>
</evidence>
<proteinExistence type="predicted"/>